<name>A0A3N9TDD7_9VIBR</name>
<dbReference type="InterPro" id="IPR036390">
    <property type="entry name" value="WH_DNA-bd_sf"/>
</dbReference>
<proteinExistence type="inferred from homology"/>
<evidence type="ECO:0000256" key="2">
    <source>
        <dbReference type="ARBA" id="ARBA00023015"/>
    </source>
</evidence>
<keyword evidence="4" id="KW-0804">Transcription</keyword>
<evidence type="ECO:0000256" key="3">
    <source>
        <dbReference type="ARBA" id="ARBA00023125"/>
    </source>
</evidence>
<dbReference type="PANTHER" id="PTHR30537:SF31">
    <property type="entry name" value="TRANSCRIPTIONAL REGULATOR, LYSR FAMILY"/>
    <property type="match status" value="1"/>
</dbReference>
<dbReference type="InterPro" id="IPR005119">
    <property type="entry name" value="LysR_subst-bd"/>
</dbReference>
<gene>
    <name evidence="6" type="ORF">EES38_15945</name>
</gene>
<organism evidence="6 7">
    <name type="scientific">Vibrio viridaestus</name>
    <dbReference type="NCBI Taxonomy" id="2487322"/>
    <lineage>
        <taxon>Bacteria</taxon>
        <taxon>Pseudomonadati</taxon>
        <taxon>Pseudomonadota</taxon>
        <taxon>Gammaproteobacteria</taxon>
        <taxon>Vibrionales</taxon>
        <taxon>Vibrionaceae</taxon>
        <taxon>Vibrio</taxon>
    </lineage>
</organism>
<feature type="domain" description="HTH lysR-type" evidence="5">
    <location>
        <begin position="5"/>
        <end position="62"/>
    </location>
</feature>
<comment type="similarity">
    <text evidence="1">Belongs to the LysR transcriptional regulatory family.</text>
</comment>
<dbReference type="PANTHER" id="PTHR30537">
    <property type="entry name" value="HTH-TYPE TRANSCRIPTIONAL REGULATOR"/>
    <property type="match status" value="1"/>
</dbReference>
<dbReference type="InterPro" id="IPR000847">
    <property type="entry name" value="LysR_HTH_N"/>
</dbReference>
<evidence type="ECO:0000256" key="1">
    <source>
        <dbReference type="ARBA" id="ARBA00009437"/>
    </source>
</evidence>
<comment type="caution">
    <text evidence="6">The sequence shown here is derived from an EMBL/GenBank/DDBJ whole genome shotgun (WGS) entry which is preliminary data.</text>
</comment>
<dbReference type="SUPFAM" id="SSF46785">
    <property type="entry name" value="Winged helix' DNA-binding domain"/>
    <property type="match status" value="1"/>
</dbReference>
<dbReference type="Gene3D" id="1.10.10.10">
    <property type="entry name" value="Winged helix-like DNA-binding domain superfamily/Winged helix DNA-binding domain"/>
    <property type="match status" value="1"/>
</dbReference>
<evidence type="ECO:0000256" key="4">
    <source>
        <dbReference type="ARBA" id="ARBA00023163"/>
    </source>
</evidence>
<dbReference type="InterPro" id="IPR036388">
    <property type="entry name" value="WH-like_DNA-bd_sf"/>
</dbReference>
<keyword evidence="3" id="KW-0238">DNA-binding</keyword>
<dbReference type="InterPro" id="IPR058163">
    <property type="entry name" value="LysR-type_TF_proteobact-type"/>
</dbReference>
<dbReference type="SUPFAM" id="SSF53850">
    <property type="entry name" value="Periplasmic binding protein-like II"/>
    <property type="match status" value="1"/>
</dbReference>
<accession>A0A3N9TDD7</accession>
<dbReference type="OrthoDB" id="9786526at2"/>
<evidence type="ECO:0000259" key="5">
    <source>
        <dbReference type="PROSITE" id="PS50931"/>
    </source>
</evidence>
<protein>
    <submittedName>
        <fullName evidence="6">LysR family transcriptional regulator</fullName>
    </submittedName>
</protein>
<evidence type="ECO:0000313" key="6">
    <source>
        <dbReference type="EMBL" id="RQW62207.1"/>
    </source>
</evidence>
<sequence length="306" mass="34191">MLPAMDFNNLYYFYLVAEHGGYTAAQNVSGLTKSLLSRRITQLEDQLDARLIQRNTHQFALTSTGKLLHERSAQMVREGVLAYESVSEVSSEPMGPIRVCCPTVLAQYHLAPIIPEFMKLYPKVIVNIDATDRPVDIIEEMFDLVLRSRANVDDVPGLIAKTIARSQPILVASPEVIQQYGMPKSPYDLQKVPTISSVMDRHEGEQIWHVTSSQGDVAEIKHTPVLFCLNPKVQHEAVVQGVGFGLIPEALAAKDLNSGGLVRVLEEWSTEAHLIHILFQSRKHMNPAVRAFLDYLSEKLPLSLNK</sequence>
<dbReference type="AlphaFoldDB" id="A0A3N9TDD7"/>
<dbReference type="EMBL" id="RJVQ01000007">
    <property type="protein sequence ID" value="RQW62207.1"/>
    <property type="molecule type" value="Genomic_DNA"/>
</dbReference>
<dbReference type="GO" id="GO:0043565">
    <property type="term" value="F:sequence-specific DNA binding"/>
    <property type="evidence" value="ECO:0007669"/>
    <property type="project" value="TreeGrafter"/>
</dbReference>
<dbReference type="Pfam" id="PF03466">
    <property type="entry name" value="LysR_substrate"/>
    <property type="match status" value="1"/>
</dbReference>
<evidence type="ECO:0000313" key="7">
    <source>
        <dbReference type="Proteomes" id="UP000281112"/>
    </source>
</evidence>
<reference evidence="6 7" key="1">
    <citation type="submission" date="2018-11" db="EMBL/GenBank/DDBJ databases">
        <title>Vibrio LJC006 sp. nov., isolated from seawater during the bloom of the enteromorpha.</title>
        <authorList>
            <person name="Liang J."/>
        </authorList>
    </citation>
    <scope>NUCLEOTIDE SEQUENCE [LARGE SCALE GENOMIC DNA]</scope>
    <source>
        <strain evidence="6 7">LJC006</strain>
    </source>
</reference>
<dbReference type="Gene3D" id="3.40.190.290">
    <property type="match status" value="1"/>
</dbReference>
<dbReference type="GO" id="GO:0003700">
    <property type="term" value="F:DNA-binding transcription factor activity"/>
    <property type="evidence" value="ECO:0007669"/>
    <property type="project" value="InterPro"/>
</dbReference>
<keyword evidence="2" id="KW-0805">Transcription regulation</keyword>
<dbReference type="PROSITE" id="PS50931">
    <property type="entry name" value="HTH_LYSR"/>
    <property type="match status" value="1"/>
</dbReference>
<keyword evidence="7" id="KW-1185">Reference proteome</keyword>
<dbReference type="Pfam" id="PF00126">
    <property type="entry name" value="HTH_1"/>
    <property type="match status" value="1"/>
</dbReference>
<dbReference type="Proteomes" id="UP000281112">
    <property type="component" value="Unassembled WGS sequence"/>
</dbReference>
<dbReference type="GO" id="GO:0006351">
    <property type="term" value="P:DNA-templated transcription"/>
    <property type="evidence" value="ECO:0007669"/>
    <property type="project" value="TreeGrafter"/>
</dbReference>